<evidence type="ECO:0000256" key="1">
    <source>
        <dbReference type="ARBA" id="ARBA00004141"/>
    </source>
</evidence>
<dbReference type="NCBIfam" id="TIGR00728">
    <property type="entry name" value="OPT_sfam"/>
    <property type="match status" value="2"/>
</dbReference>
<feature type="transmembrane region" description="Helical" evidence="7">
    <location>
        <begin position="577"/>
        <end position="597"/>
    </location>
</feature>
<evidence type="ECO:0000256" key="5">
    <source>
        <dbReference type="ARBA" id="ARBA00023136"/>
    </source>
</evidence>
<keyword evidence="5 7" id="KW-0472">Membrane</keyword>
<comment type="subcellular location">
    <subcellularLocation>
        <location evidence="1">Membrane</location>
        <topology evidence="1">Multi-pass membrane protein</topology>
    </subcellularLocation>
</comment>
<protein>
    <submittedName>
        <fullName evidence="8">OPT/YSL family transporter</fullName>
    </submittedName>
</protein>
<evidence type="ECO:0000313" key="9">
    <source>
        <dbReference type="Proteomes" id="UP000662747"/>
    </source>
</evidence>
<keyword evidence="4 7" id="KW-1133">Transmembrane helix</keyword>
<feature type="transmembrane region" description="Helical" evidence="7">
    <location>
        <begin position="501"/>
        <end position="520"/>
    </location>
</feature>
<dbReference type="EMBL" id="CP071090">
    <property type="protein sequence ID" value="QSQ20332.1"/>
    <property type="molecule type" value="Genomic_DNA"/>
</dbReference>
<feature type="transmembrane region" description="Helical" evidence="7">
    <location>
        <begin position="444"/>
        <end position="465"/>
    </location>
</feature>
<feature type="transmembrane region" description="Helical" evidence="7">
    <location>
        <begin position="132"/>
        <end position="153"/>
    </location>
</feature>
<accession>A0ABX7NS62</accession>
<evidence type="ECO:0000256" key="2">
    <source>
        <dbReference type="ARBA" id="ARBA00022448"/>
    </source>
</evidence>
<name>A0ABX7NS62_9BACT</name>
<proteinExistence type="predicted"/>
<dbReference type="RefSeq" id="WP_206721912.1">
    <property type="nucleotide sequence ID" value="NZ_CP071090.1"/>
</dbReference>
<sequence length="600" mass="60449">MSPPASSGLSSSEQQPLAEARPRLSAVAGTSDAPRELTVRALGVGLLIGGMLAVTNVYMGLKTGWWESGSLTAAVLGFSALATVSRRRGSPYTPLENNVTQTAASAVGAMPAAAGLLGALPALSLLGLEVPGWGVVAWSVALGTLGVLAAHVLRRRLVVEEALPFPTGIATAELITAMHASAQPEVFSGRRRWPLAVVASLSVTVTALRDAFKVLPGMTALPGSLGGVPAANLTWGIGWSPMLLAIGMMTGLRLGVSMLAGAVVGWGVLAPWLGGSGLLKAHGYEGDLGTWVMWPGVGLLVGSALAALGVQARDFLKAARDVRSLGRADALPRWALGAGLAACALAVGLGSALFGLSVPYMLLALVLVLPLCAVCARGAGQTDVSPVSQMGQITQVVFGLLLPGALAPNVTSGAVTSGAVAQTGVSMWSLKSGHLLGATPRRQLVAQLVGVLAGSLVAVPAYLLLAKAYGLGSQALPAPFATQFRAVAELAVRGLDGMPPYAGLAAGVAAAVGAGLTLAARSRAAKWLPLPLAMGIGFILPAFYAVSIFLGSVGMALARRRWPDATDRNTAPLGAGAIAGESLTGVLIAALMALGLMSQG</sequence>
<keyword evidence="9" id="KW-1185">Reference proteome</keyword>
<feature type="transmembrane region" description="Helical" evidence="7">
    <location>
        <begin position="41"/>
        <end position="59"/>
    </location>
</feature>
<reference evidence="8 9" key="1">
    <citation type="submission" date="2021-02" db="EMBL/GenBank/DDBJ databases">
        <title>De Novo genome assembly of isolated myxobacteria.</title>
        <authorList>
            <person name="Stevens D.C."/>
        </authorList>
    </citation>
    <scope>NUCLEOTIDE SEQUENCE [LARGE SCALE GENOMIC DNA]</scope>
    <source>
        <strain evidence="9">SCPEA02</strain>
    </source>
</reference>
<dbReference type="InterPro" id="IPR004813">
    <property type="entry name" value="OPT"/>
</dbReference>
<dbReference type="Pfam" id="PF03169">
    <property type="entry name" value="OPT"/>
    <property type="match status" value="1"/>
</dbReference>
<dbReference type="PANTHER" id="PTHR31645:SF0">
    <property type="entry name" value="OLIGOPEPTIDE TRANSPORTER YGL114W-RELATED"/>
    <property type="match status" value="1"/>
</dbReference>
<feature type="transmembrane region" description="Helical" evidence="7">
    <location>
        <begin position="65"/>
        <end position="84"/>
    </location>
</feature>
<evidence type="ECO:0000256" key="3">
    <source>
        <dbReference type="ARBA" id="ARBA00022692"/>
    </source>
</evidence>
<feature type="region of interest" description="Disordered" evidence="6">
    <location>
        <begin position="1"/>
        <end position="29"/>
    </location>
</feature>
<dbReference type="InterPro" id="IPR045035">
    <property type="entry name" value="YSL-like"/>
</dbReference>
<feature type="transmembrane region" description="Helical" evidence="7">
    <location>
        <begin position="291"/>
        <end position="310"/>
    </location>
</feature>
<feature type="transmembrane region" description="Helical" evidence="7">
    <location>
        <begin position="104"/>
        <end position="126"/>
    </location>
</feature>
<feature type="transmembrane region" description="Helical" evidence="7">
    <location>
        <begin position="532"/>
        <end position="557"/>
    </location>
</feature>
<organism evidence="8 9">
    <name type="scientific">Pyxidicoccus parkwayensis</name>
    <dbReference type="NCBI Taxonomy" id="2813578"/>
    <lineage>
        <taxon>Bacteria</taxon>
        <taxon>Pseudomonadati</taxon>
        <taxon>Myxococcota</taxon>
        <taxon>Myxococcia</taxon>
        <taxon>Myxococcales</taxon>
        <taxon>Cystobacterineae</taxon>
        <taxon>Myxococcaceae</taxon>
        <taxon>Pyxidicoccus</taxon>
    </lineage>
</organism>
<keyword evidence="2" id="KW-0813">Transport</keyword>
<feature type="transmembrane region" description="Helical" evidence="7">
    <location>
        <begin position="259"/>
        <end position="279"/>
    </location>
</feature>
<dbReference type="Proteomes" id="UP000662747">
    <property type="component" value="Chromosome"/>
</dbReference>
<feature type="compositionally biased region" description="Low complexity" evidence="6">
    <location>
        <begin position="1"/>
        <end position="12"/>
    </location>
</feature>
<gene>
    <name evidence="8" type="ORF">JY651_34460</name>
</gene>
<evidence type="ECO:0000256" key="4">
    <source>
        <dbReference type="ARBA" id="ARBA00022989"/>
    </source>
</evidence>
<feature type="transmembrane region" description="Helical" evidence="7">
    <location>
        <begin position="331"/>
        <end position="354"/>
    </location>
</feature>
<evidence type="ECO:0000313" key="8">
    <source>
        <dbReference type="EMBL" id="QSQ20332.1"/>
    </source>
</evidence>
<evidence type="ECO:0000256" key="7">
    <source>
        <dbReference type="SAM" id="Phobius"/>
    </source>
</evidence>
<feature type="transmembrane region" description="Helical" evidence="7">
    <location>
        <begin position="360"/>
        <end position="380"/>
    </location>
</feature>
<dbReference type="PANTHER" id="PTHR31645">
    <property type="entry name" value="OLIGOPEPTIDE TRANSPORTER YGL114W-RELATED"/>
    <property type="match status" value="1"/>
</dbReference>
<evidence type="ECO:0000256" key="6">
    <source>
        <dbReference type="SAM" id="MobiDB-lite"/>
    </source>
</evidence>
<keyword evidence="3 7" id="KW-0812">Transmembrane</keyword>